<reference evidence="2" key="1">
    <citation type="submission" date="2018-05" db="EMBL/GenBank/DDBJ databases">
        <authorList>
            <person name="Lanie J.A."/>
            <person name="Ng W.-L."/>
            <person name="Kazmierczak K.M."/>
            <person name="Andrzejewski T.M."/>
            <person name="Davidsen T.M."/>
            <person name="Wayne K.J."/>
            <person name="Tettelin H."/>
            <person name="Glass J.I."/>
            <person name="Rusch D."/>
            <person name="Podicherti R."/>
            <person name="Tsui H.-C.T."/>
            <person name="Winkler M.E."/>
        </authorList>
    </citation>
    <scope>NUCLEOTIDE SEQUENCE</scope>
</reference>
<dbReference type="EMBL" id="UINC01191384">
    <property type="protein sequence ID" value="SVE06007.1"/>
    <property type="molecule type" value="Genomic_DNA"/>
</dbReference>
<sequence length="223" mass="25210">MRFLILVIFVFFTIPVEAYALKPRAMLLVDFFSYENESGKRSIENHLEAEFSRSYELKSKEEVNDALKKVADKIDTEDCESDKKCIKMMGDRLMVDYTLLFEIVVLSGNEWSIKGERQKRGGLITPIDEVCQNCTLSKLRPILSEMVISLKPGDNVVRIGKSILTVKSQPSAEVYIDGTLMGKSPLQTLVNSNQYIEVNVIKEGYETTGQMVNLKPGEPKTLD</sequence>
<proteinExistence type="predicted"/>
<name>A0A383ADW1_9ZZZZ</name>
<accession>A0A383ADW1</accession>
<dbReference type="AlphaFoldDB" id="A0A383ADW1"/>
<feature type="non-terminal residue" evidence="2">
    <location>
        <position position="223"/>
    </location>
</feature>
<evidence type="ECO:0000313" key="2">
    <source>
        <dbReference type="EMBL" id="SVE06007.1"/>
    </source>
</evidence>
<evidence type="ECO:0000259" key="1">
    <source>
        <dbReference type="Pfam" id="PF08308"/>
    </source>
</evidence>
<protein>
    <recommendedName>
        <fullName evidence="1">PEGA domain-containing protein</fullName>
    </recommendedName>
</protein>
<feature type="domain" description="PEGA" evidence="1">
    <location>
        <begin position="163"/>
        <end position="218"/>
    </location>
</feature>
<dbReference type="InterPro" id="IPR013229">
    <property type="entry name" value="PEGA"/>
</dbReference>
<organism evidence="2">
    <name type="scientific">marine metagenome</name>
    <dbReference type="NCBI Taxonomy" id="408172"/>
    <lineage>
        <taxon>unclassified sequences</taxon>
        <taxon>metagenomes</taxon>
        <taxon>ecological metagenomes</taxon>
    </lineage>
</organism>
<dbReference type="Pfam" id="PF08308">
    <property type="entry name" value="PEGA"/>
    <property type="match status" value="1"/>
</dbReference>
<gene>
    <name evidence="2" type="ORF">METZ01_LOCUS458861</name>
</gene>